<dbReference type="AlphaFoldDB" id="A0A2G5V6J6"/>
<keyword evidence="3" id="KW-1185">Reference proteome</keyword>
<evidence type="ECO:0000259" key="1">
    <source>
        <dbReference type="PROSITE" id="PS50097"/>
    </source>
</evidence>
<dbReference type="Proteomes" id="UP000230233">
    <property type="component" value="Chromosome II"/>
</dbReference>
<protein>
    <recommendedName>
        <fullName evidence="1">BTB domain-containing protein</fullName>
    </recommendedName>
</protein>
<organism evidence="2 3">
    <name type="scientific">Caenorhabditis nigoni</name>
    <dbReference type="NCBI Taxonomy" id="1611254"/>
    <lineage>
        <taxon>Eukaryota</taxon>
        <taxon>Metazoa</taxon>
        <taxon>Ecdysozoa</taxon>
        <taxon>Nematoda</taxon>
        <taxon>Chromadorea</taxon>
        <taxon>Rhabditida</taxon>
        <taxon>Rhabditina</taxon>
        <taxon>Rhabditomorpha</taxon>
        <taxon>Rhabditoidea</taxon>
        <taxon>Rhabditidae</taxon>
        <taxon>Peloderinae</taxon>
        <taxon>Caenorhabditis</taxon>
    </lineage>
</organism>
<dbReference type="InterPro" id="IPR008974">
    <property type="entry name" value="TRAF-like"/>
</dbReference>
<name>A0A2G5V6J6_9PELO</name>
<dbReference type="SMART" id="SM00225">
    <property type="entry name" value="BTB"/>
    <property type="match status" value="1"/>
</dbReference>
<dbReference type="InterPro" id="IPR011333">
    <property type="entry name" value="SKP1/BTB/POZ_sf"/>
</dbReference>
<comment type="caution">
    <text evidence="2">The sequence shown here is derived from an EMBL/GenBank/DDBJ whole genome shotgun (WGS) entry which is preliminary data.</text>
</comment>
<evidence type="ECO:0000313" key="3">
    <source>
        <dbReference type="Proteomes" id="UP000230233"/>
    </source>
</evidence>
<dbReference type="Pfam" id="PF00917">
    <property type="entry name" value="MATH"/>
    <property type="match status" value="1"/>
</dbReference>
<dbReference type="CDD" id="cd00121">
    <property type="entry name" value="MATH"/>
    <property type="match status" value="1"/>
</dbReference>
<dbReference type="PROSITE" id="PS50097">
    <property type="entry name" value="BTB"/>
    <property type="match status" value="1"/>
</dbReference>
<dbReference type="InterPro" id="IPR000210">
    <property type="entry name" value="BTB/POZ_dom"/>
</dbReference>
<dbReference type="OrthoDB" id="6359816at2759"/>
<dbReference type="InterPro" id="IPR002083">
    <property type="entry name" value="MATH/TRAF_dom"/>
</dbReference>
<dbReference type="PANTHER" id="PTHR22743">
    <property type="entry name" value="MEPRIN/TRAF-LIKE MATH FAMILY-C.ELEGANS"/>
    <property type="match status" value="1"/>
</dbReference>
<dbReference type="Gene3D" id="3.30.710.10">
    <property type="entry name" value="Potassium Channel Kv1.1, Chain A"/>
    <property type="match status" value="1"/>
</dbReference>
<dbReference type="Pfam" id="PF00651">
    <property type="entry name" value="BTB"/>
    <property type="match status" value="1"/>
</dbReference>
<dbReference type="InterPro" id="IPR052664">
    <property type="entry name" value="BTB-MATH_domain_protein"/>
</dbReference>
<dbReference type="SUPFAM" id="SSF49599">
    <property type="entry name" value="TRAF domain-like"/>
    <property type="match status" value="1"/>
</dbReference>
<dbReference type="SUPFAM" id="SSF54695">
    <property type="entry name" value="POZ domain"/>
    <property type="match status" value="1"/>
</dbReference>
<gene>
    <name evidence="2" type="primary">Cnig_chr_II.g6798</name>
    <name evidence="2" type="ORF">B9Z55_006798</name>
</gene>
<accession>A0A2G5V6J6</accession>
<feature type="domain" description="BTB" evidence="1">
    <location>
        <begin position="130"/>
        <end position="189"/>
    </location>
</feature>
<dbReference type="Gene3D" id="2.60.210.10">
    <property type="entry name" value="Apoptosis, Tumor Necrosis Factor Receptor Associated Protein 2, Chain A"/>
    <property type="match status" value="1"/>
</dbReference>
<reference evidence="3" key="1">
    <citation type="submission" date="2017-10" db="EMBL/GenBank/DDBJ databases">
        <title>Rapid genome shrinkage in a self-fertile nematode reveals novel sperm competition proteins.</title>
        <authorList>
            <person name="Yin D."/>
            <person name="Schwarz E.M."/>
            <person name="Thomas C.G."/>
            <person name="Felde R.L."/>
            <person name="Korf I.F."/>
            <person name="Cutter A.D."/>
            <person name="Schartner C.M."/>
            <person name="Ralston E.J."/>
            <person name="Meyer B.J."/>
            <person name="Haag E.S."/>
        </authorList>
    </citation>
    <scope>NUCLEOTIDE SEQUENCE [LARGE SCALE GENOMIC DNA]</scope>
    <source>
        <strain evidence="3">JU1422</strain>
    </source>
</reference>
<dbReference type="PANTHER" id="PTHR22743:SF165">
    <property type="entry name" value="BTB AND MATH DOMAIN CONTAINING-RELATED"/>
    <property type="match status" value="1"/>
</dbReference>
<proteinExistence type="predicted"/>
<dbReference type="EMBL" id="PDUG01000002">
    <property type="protein sequence ID" value="PIC47434.1"/>
    <property type="molecule type" value="Genomic_DNA"/>
</dbReference>
<sequence length="251" mass="29283">MSTNLKKKFFYSEWEEFHDMKWRLGLERSDAIFGFYIQCDPIALTDKWLIETEIQFKMVGKNKNSYIKNWKENFKNKKGRRMLLLKRKEDEKVYVIDGNLSVEVTVCIIKTNKFGVEPNRLFDESQKDLSDVVLVVGDVKFFVLRKFLAGQSPVFKALLLGKFSESEMSEIPLAGIDPHDFQYYLEVLHGESAIDDSTVEGILHVADMYETSSVTRKCEEFLLEKSKKSSEDMRELAAQYNLMTLKEKVHE</sequence>
<evidence type="ECO:0000313" key="2">
    <source>
        <dbReference type="EMBL" id="PIC47434.1"/>
    </source>
</evidence>